<proteinExistence type="predicted"/>
<reference evidence="1" key="1">
    <citation type="submission" date="2020-08" db="EMBL/GenBank/DDBJ databases">
        <title>Bridging the membrane lipid divide: bacteria of the FCB group superphylum have the potential to synthesize archaeal ether lipids.</title>
        <authorList>
            <person name="Villanueva L."/>
            <person name="von Meijenfeldt F.A.B."/>
            <person name="Westbye A.B."/>
            <person name="Yadav S."/>
            <person name="Hopmans E.C."/>
            <person name="Dutilh B.E."/>
            <person name="Sinninghe Damste J.S."/>
        </authorList>
    </citation>
    <scope>NUCLEOTIDE SEQUENCE</scope>
    <source>
        <strain evidence="1">NIOZ-UU159</strain>
    </source>
</reference>
<protein>
    <submittedName>
        <fullName evidence="1">Uncharacterized protein</fullName>
    </submittedName>
</protein>
<sequence length="245" mass="28843">MNNLLIVINTCDNYFNYSRGTLLKQIKESKLSNVIIISGQEQKDETIYLDGIKVIKVKYTGLHHTSAIYITEHYNEFSEFKYLMLLPDTIEFGKNFKDNIFKYYQEYLQNKNLQILGFINPSIRPTMDMGIFNIEHILNISEYFSKIKTYDLSKTNLIKLKKTLILDENTIFGTPISTNGTNFKSIVKDKIFLCNNRKDIIEKRINENINSVYFPLLDLYKFQRNFRGPYCKLVLDYNVDEMPPT</sequence>
<organism evidence="1">
    <name type="scientific">Virus NIOZ-UU159</name>
    <dbReference type="NCBI Taxonomy" id="2763270"/>
    <lineage>
        <taxon>Viruses</taxon>
    </lineage>
</organism>
<accession>A0A7S9XGL2</accession>
<gene>
    <name evidence="1" type="ORF">NIOZUU159_00263</name>
</gene>
<dbReference type="EMBL" id="MW030601">
    <property type="protein sequence ID" value="QPI16768.1"/>
    <property type="molecule type" value="Genomic_DNA"/>
</dbReference>
<name>A0A7S9XGL2_9VIRU</name>
<evidence type="ECO:0000313" key="1">
    <source>
        <dbReference type="EMBL" id="QPI16768.1"/>
    </source>
</evidence>